<feature type="transmembrane region" description="Helical" evidence="2">
    <location>
        <begin position="212"/>
        <end position="242"/>
    </location>
</feature>
<dbReference type="OrthoDB" id="9766874at2"/>
<organism evidence="4 5">
    <name type="scientific">Posidoniimonas corsicana</name>
    <dbReference type="NCBI Taxonomy" id="1938618"/>
    <lineage>
        <taxon>Bacteria</taxon>
        <taxon>Pseudomonadati</taxon>
        <taxon>Planctomycetota</taxon>
        <taxon>Planctomycetia</taxon>
        <taxon>Pirellulales</taxon>
        <taxon>Lacipirellulaceae</taxon>
        <taxon>Posidoniimonas</taxon>
    </lineage>
</organism>
<proteinExistence type="inferred from homology"/>
<feature type="transmembrane region" description="Helical" evidence="2">
    <location>
        <begin position="431"/>
        <end position="450"/>
    </location>
</feature>
<evidence type="ECO:0000256" key="1">
    <source>
        <dbReference type="ARBA" id="ARBA00006464"/>
    </source>
</evidence>
<accession>A0A5C5V639</accession>
<keyword evidence="4" id="KW-0808">Transferase</keyword>
<dbReference type="EMBL" id="SIHJ01000002">
    <property type="protein sequence ID" value="TWT34018.1"/>
    <property type="molecule type" value="Genomic_DNA"/>
</dbReference>
<comment type="similarity">
    <text evidence="1">Belongs to the bacterial sugar transferase family.</text>
</comment>
<dbReference type="AlphaFoldDB" id="A0A5C5V639"/>
<dbReference type="Proteomes" id="UP000316714">
    <property type="component" value="Unassembled WGS sequence"/>
</dbReference>
<keyword evidence="2" id="KW-0812">Transmembrane</keyword>
<dbReference type="InterPro" id="IPR003362">
    <property type="entry name" value="Bact_transf"/>
</dbReference>
<gene>
    <name evidence="4" type="primary">tuaA</name>
    <name evidence="4" type="ORF">KOR34_38540</name>
</gene>
<feature type="transmembrane region" description="Helical" evidence="2">
    <location>
        <begin position="456"/>
        <end position="477"/>
    </location>
</feature>
<evidence type="ECO:0000256" key="2">
    <source>
        <dbReference type="SAM" id="Phobius"/>
    </source>
</evidence>
<feature type="transmembrane region" description="Helical" evidence="2">
    <location>
        <begin position="284"/>
        <end position="313"/>
    </location>
</feature>
<feature type="transmembrane region" description="Helical" evidence="2">
    <location>
        <begin position="325"/>
        <end position="348"/>
    </location>
</feature>
<name>A0A5C5V639_9BACT</name>
<reference evidence="4 5" key="1">
    <citation type="submission" date="2019-02" db="EMBL/GenBank/DDBJ databases">
        <title>Deep-cultivation of Planctomycetes and their phenomic and genomic characterization uncovers novel biology.</title>
        <authorList>
            <person name="Wiegand S."/>
            <person name="Jogler M."/>
            <person name="Boedeker C."/>
            <person name="Pinto D."/>
            <person name="Vollmers J."/>
            <person name="Rivas-Marin E."/>
            <person name="Kohn T."/>
            <person name="Peeters S.H."/>
            <person name="Heuer A."/>
            <person name="Rast P."/>
            <person name="Oberbeckmann S."/>
            <person name="Bunk B."/>
            <person name="Jeske O."/>
            <person name="Meyerdierks A."/>
            <person name="Storesund J.E."/>
            <person name="Kallscheuer N."/>
            <person name="Luecker S."/>
            <person name="Lage O.M."/>
            <person name="Pohl T."/>
            <person name="Merkel B.J."/>
            <person name="Hornburger P."/>
            <person name="Mueller R.-W."/>
            <person name="Bruemmer F."/>
            <person name="Labrenz M."/>
            <person name="Spormann A.M."/>
            <person name="Op Den Camp H."/>
            <person name="Overmann J."/>
            <person name="Amann R."/>
            <person name="Jetten M.S.M."/>
            <person name="Mascher T."/>
            <person name="Medema M.H."/>
            <person name="Devos D.P."/>
            <person name="Kaster A.-K."/>
            <person name="Ovreas L."/>
            <person name="Rohde M."/>
            <person name="Galperin M.Y."/>
            <person name="Jogler C."/>
        </authorList>
    </citation>
    <scope>NUCLEOTIDE SEQUENCE [LARGE SCALE GENOMIC DNA]</scope>
    <source>
        <strain evidence="4 5">KOR34</strain>
    </source>
</reference>
<feature type="transmembrane region" description="Helical" evidence="2">
    <location>
        <begin position="360"/>
        <end position="378"/>
    </location>
</feature>
<comment type="caution">
    <text evidence="4">The sequence shown here is derived from an EMBL/GenBank/DDBJ whole genome shotgun (WGS) entry which is preliminary data.</text>
</comment>
<evidence type="ECO:0000259" key="3">
    <source>
        <dbReference type="Pfam" id="PF02397"/>
    </source>
</evidence>
<dbReference type="EC" id="2.7.8.-" evidence="4"/>
<feature type="domain" description="Bacterial sugar transferase" evidence="3">
    <location>
        <begin position="3"/>
        <end position="194"/>
    </location>
</feature>
<feature type="transmembrane region" description="Helical" evidence="2">
    <location>
        <begin position="384"/>
        <end position="402"/>
    </location>
</feature>
<feature type="transmembrane region" description="Helical" evidence="2">
    <location>
        <begin position="248"/>
        <end position="272"/>
    </location>
</feature>
<feature type="transmembrane region" description="Helical" evidence="2">
    <location>
        <begin position="563"/>
        <end position="582"/>
    </location>
</feature>
<keyword evidence="2" id="KW-1133">Transmembrane helix</keyword>
<dbReference type="RefSeq" id="WP_146567113.1">
    <property type="nucleotide sequence ID" value="NZ_SIHJ01000002.1"/>
</dbReference>
<dbReference type="PANTHER" id="PTHR30576:SF0">
    <property type="entry name" value="UNDECAPRENYL-PHOSPHATE N-ACETYLGALACTOSAMINYL 1-PHOSPHATE TRANSFERASE-RELATED"/>
    <property type="match status" value="1"/>
</dbReference>
<evidence type="ECO:0000313" key="5">
    <source>
        <dbReference type="Proteomes" id="UP000316714"/>
    </source>
</evidence>
<evidence type="ECO:0000313" key="4">
    <source>
        <dbReference type="EMBL" id="TWT34018.1"/>
    </source>
</evidence>
<keyword evidence="2" id="KW-0472">Membrane</keyword>
<dbReference type="PANTHER" id="PTHR30576">
    <property type="entry name" value="COLANIC BIOSYNTHESIS UDP-GLUCOSE LIPID CARRIER TRANSFERASE"/>
    <property type="match status" value="1"/>
</dbReference>
<keyword evidence="5" id="KW-1185">Reference proteome</keyword>
<sequence length="630" mass="66329">MVRLLDILFASIGLVVLSPLLAVAAIAVRTDSPGRPFFRQQRIGKHGTPFWLYKVRTMTSTQRGDQAPQITVAGDQRVTRVGAILRRTKIDELPQLWNVVRGDMSLVGPRPEVPRYVELYDDNQRRVLAVRPGITDLASLEYLDEEAILAESPDPERHYRDVVMPEKLAINFRYTDHPTVYAYLSILASTLKAVAFRALATGVPTQLGLRSVLSSGLLVLVGAGIWRGGVALAVVTAGMLLGADQLGLIGWVQATAGSAGVFFGASAGLVLTKLLAETRRPRRRLAVVGGASVAAVGLTCLMSALLIVGAPWLSEVGVGSDGATPVLRCAAILAIGSTVSMAMAGALVGLRMGRSLVSSALLASSVVVIVTPVLASVWGVTGVVSGMAVGTLWYAGCLATAVRRRLGGWPNAADSLAELWPLMKRIGPASLLFAVAAPTDLLCMTIMAASTDIAELGVYVAANQVFLLCRLVIAAVSSAALSEMSASQHSASRLHRRLAMAPVFVGMPLAILGSVAAGWAPVVMGDGFQSLDVLVRWMMLTALAFAASQAWEKVAVANDQLWTAAGASVAWSVVCVLGFSASGRGSVDLAMWRTLAYTFQFAVLFLAVNVCGGSESEPREVELSSPRAAA</sequence>
<feature type="transmembrane region" description="Helical" evidence="2">
    <location>
        <begin position="498"/>
        <end position="522"/>
    </location>
</feature>
<protein>
    <submittedName>
        <fullName evidence="4">Putative undecaprenyl-phosphate N-acetylgalactosaminyl 1-phosphate transferase</fullName>
        <ecNumber evidence="4">2.7.8.-</ecNumber>
    </submittedName>
</protein>
<dbReference type="Pfam" id="PF02397">
    <property type="entry name" value="Bac_transf"/>
    <property type="match status" value="1"/>
</dbReference>
<feature type="transmembrane region" description="Helical" evidence="2">
    <location>
        <begin position="180"/>
        <end position="200"/>
    </location>
</feature>
<dbReference type="GO" id="GO:0016780">
    <property type="term" value="F:phosphotransferase activity, for other substituted phosphate groups"/>
    <property type="evidence" value="ECO:0007669"/>
    <property type="project" value="TreeGrafter"/>
</dbReference>